<dbReference type="GO" id="GO:0006508">
    <property type="term" value="P:proteolysis"/>
    <property type="evidence" value="ECO:0007669"/>
    <property type="project" value="UniProtKB-KW"/>
</dbReference>
<gene>
    <name evidence="7" type="ORF">ENJ89_09555</name>
</gene>
<evidence type="ECO:0000256" key="6">
    <source>
        <dbReference type="RuleBase" id="RU366067"/>
    </source>
</evidence>
<evidence type="ECO:0000256" key="5">
    <source>
        <dbReference type="ARBA" id="ARBA00022801"/>
    </source>
</evidence>
<comment type="similarity">
    <text evidence="1 6">Belongs to the peptidase S46 family.</text>
</comment>
<keyword evidence="3 6" id="KW-0645">Protease</keyword>
<dbReference type="InterPro" id="IPR043504">
    <property type="entry name" value="Peptidase_S1_PA_chymotrypsin"/>
</dbReference>
<evidence type="ECO:0000256" key="1">
    <source>
        <dbReference type="ARBA" id="ARBA00010491"/>
    </source>
</evidence>
<keyword evidence="6" id="KW-0720">Serine protease</keyword>
<dbReference type="Pfam" id="PF10459">
    <property type="entry name" value="Peptidase_S46"/>
    <property type="match status" value="1"/>
</dbReference>
<dbReference type="SUPFAM" id="SSF50494">
    <property type="entry name" value="Trypsin-like serine proteases"/>
    <property type="match status" value="1"/>
</dbReference>
<keyword evidence="2 6" id="KW-0031">Aminopeptidase</keyword>
<reference evidence="7" key="1">
    <citation type="journal article" date="2020" name="mSystems">
        <title>Genome- and Community-Level Interaction Insights into Carbon Utilization and Element Cycling Functions of Hydrothermarchaeota in Hydrothermal Sediment.</title>
        <authorList>
            <person name="Zhou Z."/>
            <person name="Liu Y."/>
            <person name="Xu W."/>
            <person name="Pan J."/>
            <person name="Luo Z.H."/>
            <person name="Li M."/>
        </authorList>
    </citation>
    <scope>NUCLEOTIDE SEQUENCE [LARGE SCALE GENOMIC DNA]</scope>
    <source>
        <strain evidence="7">HyVt-527</strain>
    </source>
</reference>
<name>A0A7V5UFG9_CALAY</name>
<comment type="function">
    <text evidence="6">Catalyzes the removal of dipeptides from the N-terminus of oligopeptides.</text>
</comment>
<dbReference type="PANTHER" id="PTHR38469:SF1">
    <property type="entry name" value="PERIPLASMIC PEPTIDASE SUBFAMILY S1B"/>
    <property type="match status" value="1"/>
</dbReference>
<accession>A0A7V5UFG9</accession>
<comment type="caution">
    <text evidence="7">The sequence shown here is derived from an EMBL/GenBank/DDBJ whole genome shotgun (WGS) entry which is preliminary data.</text>
</comment>
<dbReference type="EC" id="3.4.14.-" evidence="6"/>
<dbReference type="EMBL" id="DROD01000607">
    <property type="protein sequence ID" value="HHJ53427.1"/>
    <property type="molecule type" value="Genomic_DNA"/>
</dbReference>
<dbReference type="Proteomes" id="UP000886124">
    <property type="component" value="Unassembled WGS sequence"/>
</dbReference>
<dbReference type="GO" id="GO:0070009">
    <property type="term" value="F:serine-type aminopeptidase activity"/>
    <property type="evidence" value="ECO:0007669"/>
    <property type="project" value="UniProtKB-UniRule"/>
</dbReference>
<dbReference type="InterPro" id="IPR009003">
    <property type="entry name" value="Peptidase_S1_PA"/>
</dbReference>
<evidence type="ECO:0000313" key="7">
    <source>
        <dbReference type="EMBL" id="HHJ53427.1"/>
    </source>
</evidence>
<dbReference type="PANTHER" id="PTHR38469">
    <property type="entry name" value="PERIPLASMIC PEPTIDASE SUBFAMILY S1B"/>
    <property type="match status" value="1"/>
</dbReference>
<evidence type="ECO:0000256" key="3">
    <source>
        <dbReference type="ARBA" id="ARBA00022670"/>
    </source>
</evidence>
<proteinExistence type="inferred from homology"/>
<dbReference type="Gene3D" id="2.40.10.10">
    <property type="entry name" value="Trypsin-like serine proteases"/>
    <property type="match status" value="1"/>
</dbReference>
<keyword evidence="5 6" id="KW-0378">Hydrolase</keyword>
<dbReference type="AlphaFoldDB" id="A0A7V5UFG9"/>
<evidence type="ECO:0000256" key="4">
    <source>
        <dbReference type="ARBA" id="ARBA00022729"/>
    </source>
</evidence>
<keyword evidence="4" id="KW-0732">Signal</keyword>
<dbReference type="InterPro" id="IPR019500">
    <property type="entry name" value="Pep_S46"/>
</dbReference>
<protein>
    <recommendedName>
        <fullName evidence="6">Dipeptidyl-peptidase</fullName>
        <ecNumber evidence="6">3.4.14.-</ecNumber>
    </recommendedName>
</protein>
<dbReference type="GO" id="GO:0008239">
    <property type="term" value="F:dipeptidyl-peptidase activity"/>
    <property type="evidence" value="ECO:0007669"/>
    <property type="project" value="UniProtKB-UniRule"/>
</dbReference>
<dbReference type="GO" id="GO:0043171">
    <property type="term" value="P:peptide catabolic process"/>
    <property type="evidence" value="ECO:0007669"/>
    <property type="project" value="UniProtKB-UniRule"/>
</dbReference>
<organism evidence="7">
    <name type="scientific">Caldithrix abyssi</name>
    <dbReference type="NCBI Taxonomy" id="187145"/>
    <lineage>
        <taxon>Bacteria</taxon>
        <taxon>Pseudomonadati</taxon>
        <taxon>Calditrichota</taxon>
        <taxon>Calditrichia</taxon>
        <taxon>Calditrichales</taxon>
        <taxon>Calditrichaceae</taxon>
        <taxon>Caldithrix</taxon>
    </lineage>
</organism>
<evidence type="ECO:0000256" key="2">
    <source>
        <dbReference type="ARBA" id="ARBA00022438"/>
    </source>
</evidence>
<sequence>MRRVFFFFLLLILFRPGHSEEGMFPLSDLKTIDFQKVGFALSEGDVFSPQHASLSDAIVKIGGCTGSFISAEGLILTNHHCAFGAVQRASTPQNDYLTNGFSARDRAHEIPAKGYTVRITESYRDVSAQILNAVKNAKTFREREQLKKKKMKEIVLQAEREHPGKRAEVAEMFLGQTYFLFIYTYLKDVRLVYVPPRAVGEFGGDIDNWEWPRHNADFSLLRAYVAPDGSPAAYAPENVPYRPKTHLKVNPGGANEEDFVFILGYPGRTYRHRTSHFIAYQLQVRMPFVVDWYQFQMRTMEQAGKNDLAVALKLSSAIKGLANTEKNYRGKIQGLKRIHLLEKKREQEAQIQAFINSDPQRKRKYGRLLARFADLYRDMNASARRELLLTYLRRSVGLFRIADVLFKAAAERQKPDVDRDWAFMDRNFKRTQKSVFRALKNFVPSVDRIVLKELLTKAQRLPSDQKIEALEQLFGLNAGAERAQQIITDAYRSTRLTDSAFVARAFSMSPQQLRQTGDPILAWREKLDGVYRKLKNQQEERSGALSELLAGWSEVKRDFLKKRFIPDANGTFRLSYGHVRGYSPADAVYMEPFTTARGILEKTTGQPPFNTPPDLLQLLKTAAQRGRFLNRKLKTVSVCLLYDTDTTGGNSGSPVLNARGQLVGLNFDRTFQATINDFAWNEAYSRSIGVDIRYILWLLHHYAGADHLLQEIDFAE</sequence>